<feature type="compositionally biased region" description="Low complexity" evidence="1">
    <location>
        <begin position="1"/>
        <end position="11"/>
    </location>
</feature>
<organism evidence="2 3">
    <name type="scientific">Streptosporangium lutulentum</name>
    <dbReference type="NCBI Taxonomy" id="1461250"/>
    <lineage>
        <taxon>Bacteria</taxon>
        <taxon>Bacillati</taxon>
        <taxon>Actinomycetota</taxon>
        <taxon>Actinomycetes</taxon>
        <taxon>Streptosporangiales</taxon>
        <taxon>Streptosporangiaceae</taxon>
        <taxon>Streptosporangium</taxon>
    </lineage>
</organism>
<dbReference type="Proteomes" id="UP001225356">
    <property type="component" value="Unassembled WGS sequence"/>
</dbReference>
<evidence type="ECO:0008006" key="4">
    <source>
        <dbReference type="Google" id="ProtNLM"/>
    </source>
</evidence>
<sequence>MDMKVAAAPSAPSAPPAPPGSSSQDRHITSATILRTRSRVERELKDETLVFLRSLIGEVHVDSPGFGVVGELILGSAYKDMCRQVDTIFGDAIKAVEGCCQALTIGERNWETAEDHNIVKYR</sequence>
<comment type="caution">
    <text evidence="2">The sequence shown here is derived from an EMBL/GenBank/DDBJ whole genome shotgun (WGS) entry which is preliminary data.</text>
</comment>
<keyword evidence="3" id="KW-1185">Reference proteome</keyword>
<feature type="region of interest" description="Disordered" evidence="1">
    <location>
        <begin position="1"/>
        <end position="31"/>
    </location>
</feature>
<protein>
    <recommendedName>
        <fullName evidence="4">Excreted virulence factor EspC, type VII ESX diderm</fullName>
    </recommendedName>
</protein>
<evidence type="ECO:0000313" key="3">
    <source>
        <dbReference type="Proteomes" id="UP001225356"/>
    </source>
</evidence>
<gene>
    <name evidence="2" type="ORF">J2853_008595</name>
</gene>
<evidence type="ECO:0000313" key="2">
    <source>
        <dbReference type="EMBL" id="MDP9849384.1"/>
    </source>
</evidence>
<evidence type="ECO:0000256" key="1">
    <source>
        <dbReference type="SAM" id="MobiDB-lite"/>
    </source>
</evidence>
<dbReference type="EMBL" id="JAUSQU010000001">
    <property type="protein sequence ID" value="MDP9849384.1"/>
    <property type="molecule type" value="Genomic_DNA"/>
</dbReference>
<dbReference type="RefSeq" id="WP_307567204.1">
    <property type="nucleotide sequence ID" value="NZ_JAUSQU010000001.1"/>
</dbReference>
<reference evidence="2 3" key="1">
    <citation type="submission" date="2023-07" db="EMBL/GenBank/DDBJ databases">
        <title>Sequencing the genomes of 1000 actinobacteria strains.</title>
        <authorList>
            <person name="Klenk H.-P."/>
        </authorList>
    </citation>
    <scope>NUCLEOTIDE SEQUENCE [LARGE SCALE GENOMIC DNA]</scope>
    <source>
        <strain evidence="2 3">DSM 46740</strain>
    </source>
</reference>
<name>A0ABT9QU14_9ACTN</name>
<proteinExistence type="predicted"/>
<accession>A0ABT9QU14</accession>